<protein>
    <submittedName>
        <fullName evidence="3">Prohibitin family protein</fullName>
    </submittedName>
</protein>
<keyword evidence="1" id="KW-0812">Transmembrane</keyword>
<dbReference type="AlphaFoldDB" id="A0A3R9WYX1"/>
<dbReference type="InterPro" id="IPR036013">
    <property type="entry name" value="Band_7/SPFH_dom_sf"/>
</dbReference>
<evidence type="ECO:0000313" key="3">
    <source>
        <dbReference type="EMBL" id="RSN69615.1"/>
    </source>
</evidence>
<evidence type="ECO:0000256" key="1">
    <source>
        <dbReference type="SAM" id="Phobius"/>
    </source>
</evidence>
<dbReference type="Gene3D" id="3.30.479.30">
    <property type="entry name" value="Band 7 domain"/>
    <property type="match status" value="1"/>
</dbReference>
<dbReference type="SUPFAM" id="SSF117892">
    <property type="entry name" value="Band 7/SPFH domain"/>
    <property type="match status" value="1"/>
</dbReference>
<dbReference type="GO" id="GO:0016020">
    <property type="term" value="C:membrane"/>
    <property type="evidence" value="ECO:0007669"/>
    <property type="project" value="InterPro"/>
</dbReference>
<gene>
    <name evidence="3" type="ORF">D9Q81_03160</name>
</gene>
<dbReference type="Proteomes" id="UP000278149">
    <property type="component" value="Unassembled WGS sequence"/>
</dbReference>
<dbReference type="CDD" id="cd03401">
    <property type="entry name" value="SPFH_prohibitin"/>
    <property type="match status" value="1"/>
</dbReference>
<proteinExistence type="predicted"/>
<keyword evidence="1" id="KW-1133">Transmembrane helix</keyword>
<dbReference type="RefSeq" id="WP_125741216.1">
    <property type="nucleotide sequence ID" value="NZ_RCOR01000018.1"/>
</dbReference>
<evidence type="ECO:0000259" key="2">
    <source>
        <dbReference type="SMART" id="SM00244"/>
    </source>
</evidence>
<feature type="transmembrane region" description="Helical" evidence="1">
    <location>
        <begin position="25"/>
        <end position="46"/>
    </location>
</feature>
<evidence type="ECO:0000313" key="4">
    <source>
        <dbReference type="Proteomes" id="UP000278149"/>
    </source>
</evidence>
<organism evidence="3 4">
    <name type="scientific">Candidatus Korarchaeum cryptofilum</name>
    <dbReference type="NCBI Taxonomy" id="498846"/>
    <lineage>
        <taxon>Archaea</taxon>
        <taxon>Thermoproteota</taxon>
        <taxon>Candidatus Korarchaeia</taxon>
        <taxon>Candidatus Korarchaeales</taxon>
        <taxon>Candidatus Korarchaeaceae</taxon>
        <taxon>Candidatus Korarchaeum</taxon>
    </lineage>
</organism>
<dbReference type="PANTHER" id="PTHR23222">
    <property type="entry name" value="PROHIBITIN"/>
    <property type="match status" value="1"/>
</dbReference>
<accession>A0A3R9WYX1</accession>
<sequence>MPRKDDEIPVYAPEVPVRGRPGPKVFITAFIILIILLLSYLSVYIVDLGYAAVTVDPLTGKVSDPVVGPRVAFKMPWQYVKEVYIATDVLHMWTDINATRYGYGSSIGDYPAVETLTKDGLQAWIDITVRWHISPSSLPVLVRNYPAVDYKDKLIVPAIRQVCRNVISNYEAAEVPLARGKIGVEIFEALQSSLSKDPTTGGGIVLDEVYIRNIRLPDEFLKAIQDKLTSQQRMIAAYFERNRTLIIANASATAKILEAEGEAKSRLILINATSKIVDILVKKGAKPDEIASLLVYMEGLKDISKSNATIVIAGGGNIPLIYPIRGGG</sequence>
<dbReference type="InterPro" id="IPR001107">
    <property type="entry name" value="Band_7"/>
</dbReference>
<keyword evidence="1" id="KW-0472">Membrane</keyword>
<comment type="caution">
    <text evidence="3">The sequence shown here is derived from an EMBL/GenBank/DDBJ whole genome shotgun (WGS) entry which is preliminary data.</text>
</comment>
<name>A0A3R9WYX1_9CREN</name>
<reference evidence="3 4" key="1">
    <citation type="submission" date="2018-10" db="EMBL/GenBank/DDBJ databases">
        <title>Co-occurring genomic capacity for anaerobic methane metabolism and dissimilatory sulfite reduction discovered in the Korarchaeota.</title>
        <authorList>
            <person name="Mckay L.J."/>
            <person name="Dlakic M."/>
            <person name="Fields M.W."/>
            <person name="Delmont T.O."/>
            <person name="Eren A.M."/>
            <person name="Jay Z.J."/>
            <person name="Klingelsmith K.B."/>
            <person name="Rusch D.B."/>
            <person name="Inskeep W.P."/>
        </authorList>
    </citation>
    <scope>NUCLEOTIDE SEQUENCE [LARGE SCALE GENOMIC DNA]</scope>
    <source>
        <strain evidence="3 4">WS</strain>
    </source>
</reference>
<dbReference type="SMART" id="SM00244">
    <property type="entry name" value="PHB"/>
    <property type="match status" value="1"/>
</dbReference>
<feature type="domain" description="Band 7" evidence="2">
    <location>
        <begin position="41"/>
        <end position="228"/>
    </location>
</feature>
<dbReference type="Pfam" id="PF01145">
    <property type="entry name" value="Band_7"/>
    <property type="match status" value="1"/>
</dbReference>
<dbReference type="InterPro" id="IPR000163">
    <property type="entry name" value="Prohibitin"/>
</dbReference>
<dbReference type="PANTHER" id="PTHR23222:SF0">
    <property type="entry name" value="PROHIBITIN 1"/>
    <property type="match status" value="1"/>
</dbReference>
<dbReference type="EMBL" id="RCOR01000018">
    <property type="protein sequence ID" value="RSN69615.1"/>
    <property type="molecule type" value="Genomic_DNA"/>
</dbReference>